<keyword evidence="1" id="KW-1133">Transmembrane helix</keyword>
<reference evidence="2" key="3">
    <citation type="submission" date="2025-09" db="UniProtKB">
        <authorList>
            <consortium name="Ensembl"/>
        </authorList>
    </citation>
    <scope>IDENTIFICATION</scope>
    <source>
        <strain evidence="2">Guanapo</strain>
    </source>
</reference>
<evidence type="ECO:0000313" key="3">
    <source>
        <dbReference type="Proteomes" id="UP000242638"/>
    </source>
</evidence>
<keyword evidence="1" id="KW-0812">Transmembrane</keyword>
<feature type="transmembrane region" description="Helical" evidence="1">
    <location>
        <begin position="97"/>
        <end position="118"/>
    </location>
</feature>
<dbReference type="AlphaFoldDB" id="A0A3P9QBM6"/>
<evidence type="ECO:0000313" key="2">
    <source>
        <dbReference type="Ensembl" id="ENSPREP00000031537.1"/>
    </source>
</evidence>
<keyword evidence="3" id="KW-1185">Reference proteome</keyword>
<sequence>MLGRAHPPKALGSCRTSVLILGFLPAQINSDIALFIPAKSLESINKNKTQKHNFLFFVIDQLYPDILLNLLTESIRAGIDFTGSVNVKMISSAYNNLLYTFVPINIPLISSLCLIAIASAL</sequence>
<protein>
    <submittedName>
        <fullName evidence="2">Uncharacterized protein</fullName>
    </submittedName>
</protein>
<name>A0A3P9QBM6_POERE</name>
<proteinExistence type="predicted"/>
<organism evidence="2 3">
    <name type="scientific">Poecilia reticulata</name>
    <name type="common">Guppy</name>
    <name type="synonym">Acanthophacelus reticulatus</name>
    <dbReference type="NCBI Taxonomy" id="8081"/>
    <lineage>
        <taxon>Eukaryota</taxon>
        <taxon>Metazoa</taxon>
        <taxon>Chordata</taxon>
        <taxon>Craniata</taxon>
        <taxon>Vertebrata</taxon>
        <taxon>Euteleostomi</taxon>
        <taxon>Actinopterygii</taxon>
        <taxon>Neopterygii</taxon>
        <taxon>Teleostei</taxon>
        <taxon>Neoteleostei</taxon>
        <taxon>Acanthomorphata</taxon>
        <taxon>Ovalentaria</taxon>
        <taxon>Atherinomorphae</taxon>
        <taxon>Cyprinodontiformes</taxon>
        <taxon>Poeciliidae</taxon>
        <taxon>Poeciliinae</taxon>
        <taxon>Poecilia</taxon>
    </lineage>
</organism>
<keyword evidence="1" id="KW-0472">Membrane</keyword>
<evidence type="ECO:0000256" key="1">
    <source>
        <dbReference type="SAM" id="Phobius"/>
    </source>
</evidence>
<dbReference type="Proteomes" id="UP000242638">
    <property type="component" value="Unassembled WGS sequence"/>
</dbReference>
<reference evidence="2" key="2">
    <citation type="submission" date="2025-08" db="UniProtKB">
        <authorList>
            <consortium name="Ensembl"/>
        </authorList>
    </citation>
    <scope>IDENTIFICATION</scope>
    <source>
        <strain evidence="2">Guanapo</strain>
    </source>
</reference>
<accession>A0A3P9QBM6</accession>
<reference evidence="3" key="1">
    <citation type="submission" date="2013-11" db="EMBL/GenBank/DDBJ databases">
        <title>The genomic landscape of the Guanapo guppy.</title>
        <authorList>
            <person name="Kuenstner A."/>
            <person name="Dreyer C."/>
        </authorList>
    </citation>
    <scope>NUCLEOTIDE SEQUENCE</scope>
    <source>
        <strain evidence="3">Guanapo</strain>
    </source>
</reference>
<dbReference type="Ensembl" id="ENSPRET00000031895.1">
    <property type="protein sequence ID" value="ENSPREP00000031537.1"/>
    <property type="gene ID" value="ENSPREG00000021369.1"/>
</dbReference>